<dbReference type="EMBL" id="MU253880">
    <property type="protein sequence ID" value="KAG9244849.1"/>
    <property type="molecule type" value="Genomic_DNA"/>
</dbReference>
<gene>
    <name evidence="1" type="ORF">BJ878DRAFT_575383</name>
</gene>
<reference evidence="1" key="1">
    <citation type="journal article" date="2021" name="IMA Fungus">
        <title>Genomic characterization of three marine fungi, including Emericellopsis atlantica sp. nov. with signatures of a generalist lifestyle and marine biomass degradation.</title>
        <authorList>
            <person name="Hagestad O.C."/>
            <person name="Hou L."/>
            <person name="Andersen J.H."/>
            <person name="Hansen E.H."/>
            <person name="Altermark B."/>
            <person name="Li C."/>
            <person name="Kuhnert E."/>
            <person name="Cox R.J."/>
            <person name="Crous P.W."/>
            <person name="Spatafora J.W."/>
            <person name="Lail K."/>
            <person name="Amirebrahimi M."/>
            <person name="Lipzen A."/>
            <person name="Pangilinan J."/>
            <person name="Andreopoulos W."/>
            <person name="Hayes R.D."/>
            <person name="Ng V."/>
            <person name="Grigoriev I.V."/>
            <person name="Jackson S.A."/>
            <person name="Sutton T.D.S."/>
            <person name="Dobson A.D.W."/>
            <person name="Rama T."/>
        </authorList>
    </citation>
    <scope>NUCLEOTIDE SEQUENCE</scope>
    <source>
        <strain evidence="1">TRa3180A</strain>
    </source>
</reference>
<evidence type="ECO:0000313" key="1">
    <source>
        <dbReference type="EMBL" id="KAG9244849.1"/>
    </source>
</evidence>
<accession>A0A9P7Z3D2</accession>
<dbReference type="Proteomes" id="UP000887226">
    <property type="component" value="Unassembled WGS sequence"/>
</dbReference>
<keyword evidence="2" id="KW-1185">Reference proteome</keyword>
<sequence>MNCGIFEKLFIRSFEVMEPVSMKVNGAVRQWITYFDYGGYFDTAVVEVLCPSARRIGLGYLNDWTWYINKSGVPNIRPRDDEFENINTWQGPVIHPMCQAPDATNQKIGTYGFIYMMSVEDFDHLDQLRGGVVNGRLRSIELLEDHTYLQSQSKTARPRAKSKIKRMAAYLHWDSALTADGCIDFKWDYAIEANGSVNSKVSSVWVKWQEALYKLRVAGVPENYIAKLHVILRGGTSGADQQPVYSESTVDPALLLQLFPVTAFLDPPTMPDSVLTVDDLSAWLTDQGRVPDYMIEPEAYQAYIARKEYFAEKDEAPAPDPVLAPAPILAPAPASLQSPGTKKCKRRENDLNFNKRLRVSGGSAHPRITIKEQISGRGRKRKAEGMEIIPEVVAAAAMVVEEPPTKKLRVDAAHIKECATPYLEKIGFLQVWLAKSNNSALVVQTDDEVRYQLAIEMHLEAVRPRDIDIEPCSP</sequence>
<protein>
    <submittedName>
        <fullName evidence="1">Uncharacterized protein</fullName>
    </submittedName>
</protein>
<comment type="caution">
    <text evidence="1">The sequence shown here is derived from an EMBL/GenBank/DDBJ whole genome shotgun (WGS) entry which is preliminary data.</text>
</comment>
<evidence type="ECO:0000313" key="2">
    <source>
        <dbReference type="Proteomes" id="UP000887226"/>
    </source>
</evidence>
<organism evidence="1 2">
    <name type="scientific">Calycina marina</name>
    <dbReference type="NCBI Taxonomy" id="1763456"/>
    <lineage>
        <taxon>Eukaryota</taxon>
        <taxon>Fungi</taxon>
        <taxon>Dikarya</taxon>
        <taxon>Ascomycota</taxon>
        <taxon>Pezizomycotina</taxon>
        <taxon>Leotiomycetes</taxon>
        <taxon>Helotiales</taxon>
        <taxon>Pezizellaceae</taxon>
        <taxon>Calycina</taxon>
    </lineage>
</organism>
<dbReference type="Gene3D" id="3.10.490.10">
    <property type="entry name" value="Gamma-glutamyl cyclotransferase-like"/>
    <property type="match status" value="1"/>
</dbReference>
<dbReference type="AlphaFoldDB" id="A0A9P7Z3D2"/>
<name>A0A9P7Z3D2_9HELO</name>
<proteinExistence type="predicted"/>